<feature type="compositionally biased region" description="Polar residues" evidence="1">
    <location>
        <begin position="25"/>
        <end position="40"/>
    </location>
</feature>
<feature type="region of interest" description="Disordered" evidence="1">
    <location>
        <begin position="25"/>
        <end position="56"/>
    </location>
</feature>
<dbReference type="VEuPathDB" id="FungiDB:AeMF1_005567"/>
<organism evidence="2 3">
    <name type="scientific">Aphanomyces euteiches</name>
    <dbReference type="NCBI Taxonomy" id="100861"/>
    <lineage>
        <taxon>Eukaryota</taxon>
        <taxon>Sar</taxon>
        <taxon>Stramenopiles</taxon>
        <taxon>Oomycota</taxon>
        <taxon>Saprolegniomycetes</taxon>
        <taxon>Saprolegniales</taxon>
        <taxon>Verrucalvaceae</taxon>
        <taxon>Aphanomyces</taxon>
    </lineage>
</organism>
<dbReference type="AlphaFoldDB" id="A0A6G0XW83"/>
<dbReference type="Proteomes" id="UP000481153">
    <property type="component" value="Unassembled WGS sequence"/>
</dbReference>
<dbReference type="EMBL" id="VJMJ01000009">
    <property type="protein sequence ID" value="KAF0744757.1"/>
    <property type="molecule type" value="Genomic_DNA"/>
</dbReference>
<evidence type="ECO:0008006" key="4">
    <source>
        <dbReference type="Google" id="ProtNLM"/>
    </source>
</evidence>
<comment type="caution">
    <text evidence="2">The sequence shown here is derived from an EMBL/GenBank/DDBJ whole genome shotgun (WGS) entry which is preliminary data.</text>
</comment>
<evidence type="ECO:0000256" key="1">
    <source>
        <dbReference type="SAM" id="MobiDB-lite"/>
    </source>
</evidence>
<reference evidence="2 3" key="1">
    <citation type="submission" date="2019-07" db="EMBL/GenBank/DDBJ databases">
        <title>Genomics analysis of Aphanomyces spp. identifies a new class of oomycete effector associated with host adaptation.</title>
        <authorList>
            <person name="Gaulin E."/>
        </authorList>
    </citation>
    <scope>NUCLEOTIDE SEQUENCE [LARGE SCALE GENOMIC DNA]</scope>
    <source>
        <strain evidence="2 3">ATCC 201684</strain>
    </source>
</reference>
<sequence>MAMVQATSMGFSPFHPNHASTTAISTARESVYSTESSRSPSFAKRSAQDAGLSPRVKEEWPDMDTHVVIKSEPQDDISIDFADIRVSPSEMDDILSKVVLHVKHETSRDRRREAIERRNRRRNIVPKTSLDHKAWLELKRRKSRIAAASYREKQWTKLKLIKQEISLLLTQYPSLQCPSWIPSHAPVLTCRPDESREDFRKRKNRESAALSRRHQLEQLQFFTYQLERLRQLTSVYKPSK</sequence>
<keyword evidence="3" id="KW-1185">Reference proteome</keyword>
<proteinExistence type="predicted"/>
<evidence type="ECO:0000313" key="2">
    <source>
        <dbReference type="EMBL" id="KAF0744757.1"/>
    </source>
</evidence>
<accession>A0A6G0XW83</accession>
<protein>
    <recommendedName>
        <fullName evidence="4">BZIP domain-containing protein</fullName>
    </recommendedName>
</protein>
<name>A0A6G0XW83_9STRA</name>
<gene>
    <name evidence="2" type="ORF">Ae201684_001212</name>
</gene>
<evidence type="ECO:0000313" key="3">
    <source>
        <dbReference type="Proteomes" id="UP000481153"/>
    </source>
</evidence>